<dbReference type="InterPro" id="IPR001020">
    <property type="entry name" value="PTS_HPr_His_P_site"/>
</dbReference>
<dbReference type="Pfam" id="PF00381">
    <property type="entry name" value="PTS-HPr"/>
    <property type="match status" value="1"/>
</dbReference>
<dbReference type="PANTHER" id="PTHR33705">
    <property type="entry name" value="PHOSPHOCARRIER PROTEIN HPR"/>
    <property type="match status" value="1"/>
</dbReference>
<evidence type="ECO:0000259" key="6">
    <source>
        <dbReference type="PROSITE" id="PS51350"/>
    </source>
</evidence>
<keyword evidence="8" id="KW-1185">Reference proteome</keyword>
<evidence type="ECO:0000256" key="5">
    <source>
        <dbReference type="ARBA" id="ARBA00033055"/>
    </source>
</evidence>
<evidence type="ECO:0000256" key="2">
    <source>
        <dbReference type="ARBA" id="ARBA00020422"/>
    </source>
</evidence>
<dbReference type="RefSeq" id="WP_135660383.1">
    <property type="nucleotide sequence ID" value="NZ_JAJUFJ010000009.1"/>
</dbReference>
<evidence type="ECO:0000256" key="3">
    <source>
        <dbReference type="ARBA" id="ARBA00022448"/>
    </source>
</evidence>
<dbReference type="PRINTS" id="PR00107">
    <property type="entry name" value="PHOSPHOCPHPR"/>
</dbReference>
<dbReference type="PROSITE" id="PS00369">
    <property type="entry name" value="PTS_HPR_HIS"/>
    <property type="match status" value="1"/>
</dbReference>
<comment type="function">
    <text evidence="1">General (non sugar-specific) component of the phosphoenolpyruvate-dependent sugar phosphotransferase system (sugar PTS). This major carbohydrate active-transport system catalyzes the phosphorylation of incoming sugar substrates concomitantly with their translocation across the cell membrane. The phosphoryl group from phosphoenolpyruvate (PEP) is transferred to the phosphoryl carrier protein HPr by enzyme I. Phospho-HPr then transfers it to the PTS EIIA domain.</text>
</comment>
<dbReference type="GO" id="GO:0016740">
    <property type="term" value="F:transferase activity"/>
    <property type="evidence" value="ECO:0007669"/>
    <property type="project" value="UniProtKB-KW"/>
</dbReference>
<reference evidence="7 8" key="1">
    <citation type="submission" date="2019-04" db="EMBL/GenBank/DDBJ databases">
        <authorList>
            <person name="Poehlein A."/>
            <person name="Bengelsdorf F.R."/>
            <person name="Duerre P."/>
            <person name="Daniel R."/>
        </authorList>
    </citation>
    <scope>NUCLEOTIDE SEQUENCE [LARGE SCALE GENOMIC DNA]</scope>
    <source>
        <strain evidence="7 8">BS-1</strain>
    </source>
</reference>
<dbReference type="Gene3D" id="3.30.1340.10">
    <property type="entry name" value="HPr-like"/>
    <property type="match status" value="1"/>
</dbReference>
<evidence type="ECO:0000256" key="4">
    <source>
        <dbReference type="ARBA" id="ARBA00022597"/>
    </source>
</evidence>
<comment type="caution">
    <text evidence="7">The sequence shown here is derived from an EMBL/GenBank/DDBJ whole genome shotgun (WGS) entry which is preliminary data.</text>
</comment>
<dbReference type="InterPro" id="IPR000032">
    <property type="entry name" value="HPr-like"/>
</dbReference>
<dbReference type="InterPro" id="IPR050399">
    <property type="entry name" value="HPr"/>
</dbReference>
<dbReference type="SUPFAM" id="SSF55594">
    <property type="entry name" value="HPr-like"/>
    <property type="match status" value="1"/>
</dbReference>
<feature type="domain" description="HPr" evidence="6">
    <location>
        <begin position="1"/>
        <end position="92"/>
    </location>
</feature>
<keyword evidence="4" id="KW-0762">Sugar transport</keyword>
<keyword evidence="3" id="KW-0813">Transport</keyword>
<evidence type="ECO:0000313" key="7">
    <source>
        <dbReference type="EMBL" id="TGJ75802.1"/>
    </source>
</evidence>
<dbReference type="InterPro" id="IPR035895">
    <property type="entry name" value="HPr-like_sf"/>
</dbReference>
<name>A0A4Z0YFT9_9FIRM</name>
<dbReference type="PROSITE" id="PS51350">
    <property type="entry name" value="PTS_HPR_DOM"/>
    <property type="match status" value="1"/>
</dbReference>
<sequence length="92" mass="9573">MYSKKTVIANATGLHARPASDFIAAAGKFESKIKITRVGGDPEEDVANAKSIISVLALGLAQGEEVELSADGPDEQQAVDSLVALIDSKFGE</sequence>
<gene>
    <name evidence="7" type="primary">ptsH_6</name>
    <name evidence="7" type="ORF">CAGA_20090</name>
</gene>
<dbReference type="PANTHER" id="PTHR33705:SF1">
    <property type="entry name" value="PHOSPHOCARRIER PROTEIN HPR"/>
    <property type="match status" value="1"/>
</dbReference>
<proteinExistence type="predicted"/>
<evidence type="ECO:0000256" key="1">
    <source>
        <dbReference type="ARBA" id="ARBA00003681"/>
    </source>
</evidence>
<accession>A0A4Z0YFT9</accession>
<dbReference type="NCBIfam" id="TIGR01003">
    <property type="entry name" value="PTS_HPr_family"/>
    <property type="match status" value="1"/>
</dbReference>
<dbReference type="CDD" id="cd00367">
    <property type="entry name" value="PTS-HPr_like"/>
    <property type="match status" value="1"/>
</dbReference>
<dbReference type="Proteomes" id="UP000297714">
    <property type="component" value="Unassembled WGS sequence"/>
</dbReference>
<dbReference type="AlphaFoldDB" id="A0A4Z0YFT9"/>
<dbReference type="OrthoDB" id="9809047at2"/>
<dbReference type="EMBL" id="SRMQ01000010">
    <property type="protein sequence ID" value="TGJ75802.1"/>
    <property type="molecule type" value="Genomic_DNA"/>
</dbReference>
<protein>
    <recommendedName>
        <fullName evidence="2">Phosphocarrier protein HPr</fullName>
    </recommendedName>
    <alternativeName>
        <fullName evidence="5">Histidine-containing protein</fullName>
    </alternativeName>
</protein>
<keyword evidence="7" id="KW-0808">Transferase</keyword>
<organism evidence="7 8">
    <name type="scientific">Caproiciproducens galactitolivorans</name>
    <dbReference type="NCBI Taxonomy" id="642589"/>
    <lineage>
        <taxon>Bacteria</taxon>
        <taxon>Bacillati</taxon>
        <taxon>Bacillota</taxon>
        <taxon>Clostridia</taxon>
        <taxon>Eubacteriales</taxon>
        <taxon>Acutalibacteraceae</taxon>
        <taxon>Caproiciproducens</taxon>
    </lineage>
</organism>
<evidence type="ECO:0000313" key="8">
    <source>
        <dbReference type="Proteomes" id="UP000297714"/>
    </source>
</evidence>